<sequence length="247" mass="25076">MPRVGSAMLRGLVVASVAGAALLAGAQAAVAHVTVTADNPEPGGYTKAAFRVPNERADASTTRLEVAFPADHPFGKVSVAPVPGWTATVATRKLAAPIHGHGHGGTLTEGVESITWQGGEVKPGEFVEFPVSFGPLPHGVDGLVFKALQTYSDGEVVRWIEVGQAGAPEPEYPAPVLAVHLPAAPAAEDGTDPLARVLGVVGLVTAFGALAACVAVLPAARRRAAGPRPPAPVEAAVAAIGRQKEQV</sequence>
<gene>
    <name evidence="4" type="ORF">SAMN05216174_11749</name>
</gene>
<dbReference type="EMBL" id="FMZZ01000017">
    <property type="protein sequence ID" value="SDD76206.1"/>
    <property type="molecule type" value="Genomic_DNA"/>
</dbReference>
<accession>A0A1G6XG79</accession>
<dbReference type="CDD" id="cd08545">
    <property type="entry name" value="YcnI_like"/>
    <property type="match status" value="1"/>
</dbReference>
<keyword evidence="1" id="KW-0472">Membrane</keyword>
<protein>
    <submittedName>
        <fullName evidence="4">Uncharacterized protein YcnI</fullName>
    </submittedName>
</protein>
<dbReference type="STRING" id="1271860.SAMN05216174_11749"/>
<feature type="chain" id="PRO_5011557244" evidence="2">
    <location>
        <begin position="21"/>
        <end position="247"/>
    </location>
</feature>
<evidence type="ECO:0000313" key="5">
    <source>
        <dbReference type="Proteomes" id="UP000199501"/>
    </source>
</evidence>
<proteinExistence type="predicted"/>
<evidence type="ECO:0000313" key="4">
    <source>
        <dbReference type="EMBL" id="SDD76206.1"/>
    </source>
</evidence>
<keyword evidence="5" id="KW-1185">Reference proteome</keyword>
<keyword evidence="1" id="KW-0812">Transmembrane</keyword>
<reference evidence="5" key="1">
    <citation type="submission" date="2016-10" db="EMBL/GenBank/DDBJ databases">
        <authorList>
            <person name="Varghese N."/>
            <person name="Submissions S."/>
        </authorList>
    </citation>
    <scope>NUCLEOTIDE SEQUENCE [LARGE SCALE GENOMIC DNA]</scope>
    <source>
        <strain evidence="5">IBRC-M 10403</strain>
    </source>
</reference>
<dbReference type="Gene3D" id="2.60.40.2230">
    <property type="entry name" value="Uncharacterised protein YcnI-like PF07987, DUF1775"/>
    <property type="match status" value="1"/>
</dbReference>
<dbReference type="InterPro" id="IPR038507">
    <property type="entry name" value="YcnI-like_sf"/>
</dbReference>
<keyword evidence="2" id="KW-0732">Signal</keyword>
<dbReference type="OrthoDB" id="9810871at2"/>
<organism evidence="4 5">
    <name type="scientific">Actinokineospora iranica</name>
    <dbReference type="NCBI Taxonomy" id="1271860"/>
    <lineage>
        <taxon>Bacteria</taxon>
        <taxon>Bacillati</taxon>
        <taxon>Actinomycetota</taxon>
        <taxon>Actinomycetes</taxon>
        <taxon>Pseudonocardiales</taxon>
        <taxon>Pseudonocardiaceae</taxon>
        <taxon>Actinokineospora</taxon>
    </lineage>
</organism>
<evidence type="ECO:0000256" key="2">
    <source>
        <dbReference type="SAM" id="SignalP"/>
    </source>
</evidence>
<feature type="domain" description="YncI copper-binding" evidence="3">
    <location>
        <begin position="32"/>
        <end position="179"/>
    </location>
</feature>
<dbReference type="Pfam" id="PF07987">
    <property type="entry name" value="DUF1775"/>
    <property type="match status" value="1"/>
</dbReference>
<evidence type="ECO:0000259" key="3">
    <source>
        <dbReference type="Pfam" id="PF07987"/>
    </source>
</evidence>
<feature type="signal peptide" evidence="2">
    <location>
        <begin position="1"/>
        <end position="20"/>
    </location>
</feature>
<keyword evidence="1" id="KW-1133">Transmembrane helix</keyword>
<name>A0A1G6XG79_9PSEU</name>
<dbReference type="InterPro" id="IPR012533">
    <property type="entry name" value="YcnI-copper_dom"/>
</dbReference>
<feature type="transmembrane region" description="Helical" evidence="1">
    <location>
        <begin position="197"/>
        <end position="220"/>
    </location>
</feature>
<dbReference type="Proteomes" id="UP000199501">
    <property type="component" value="Unassembled WGS sequence"/>
</dbReference>
<dbReference type="AlphaFoldDB" id="A0A1G6XG79"/>
<evidence type="ECO:0000256" key="1">
    <source>
        <dbReference type="SAM" id="Phobius"/>
    </source>
</evidence>